<dbReference type="GO" id="GO:0031123">
    <property type="term" value="P:RNA 3'-end processing"/>
    <property type="evidence" value="ECO:0007669"/>
    <property type="project" value="TreeGrafter"/>
</dbReference>
<dbReference type="PANTHER" id="PTHR12271:SF66">
    <property type="entry name" value="TERMINAL URIDYLYLTRANSFERASE TAILOR"/>
    <property type="match status" value="1"/>
</dbReference>
<keyword evidence="8" id="KW-1185">Reference proteome</keyword>
<proteinExistence type="predicted"/>
<evidence type="ECO:0000259" key="6">
    <source>
        <dbReference type="Pfam" id="PF03828"/>
    </source>
</evidence>
<dbReference type="GO" id="GO:0050265">
    <property type="term" value="F:RNA uridylyltransferase activity"/>
    <property type="evidence" value="ECO:0007669"/>
    <property type="project" value="TreeGrafter"/>
</dbReference>
<dbReference type="Pfam" id="PF03828">
    <property type="entry name" value="PAP_assoc"/>
    <property type="match status" value="1"/>
</dbReference>
<keyword evidence="3" id="KW-0808">Transferase</keyword>
<feature type="domain" description="PAP-associated" evidence="6">
    <location>
        <begin position="207"/>
        <end position="260"/>
    </location>
</feature>
<evidence type="ECO:0000259" key="7">
    <source>
        <dbReference type="Pfam" id="PF22600"/>
    </source>
</evidence>
<evidence type="ECO:0000313" key="9">
    <source>
        <dbReference type="WBParaSite" id="jg11849"/>
    </source>
</evidence>
<dbReference type="SUPFAM" id="SSF81631">
    <property type="entry name" value="PAP/OAS1 substrate-binding domain"/>
    <property type="match status" value="1"/>
</dbReference>
<dbReference type="Gene3D" id="3.30.460.10">
    <property type="entry name" value="Beta Polymerase, domain 2"/>
    <property type="match status" value="1"/>
</dbReference>
<dbReference type="GO" id="GO:0046872">
    <property type="term" value="F:metal ion binding"/>
    <property type="evidence" value="ECO:0007669"/>
    <property type="project" value="UniProtKB-KW"/>
</dbReference>
<evidence type="ECO:0000256" key="4">
    <source>
        <dbReference type="ARBA" id="ARBA00022723"/>
    </source>
</evidence>
<evidence type="ECO:0000256" key="2">
    <source>
        <dbReference type="ARBA" id="ARBA00001946"/>
    </source>
</evidence>
<evidence type="ECO:0000256" key="3">
    <source>
        <dbReference type="ARBA" id="ARBA00022679"/>
    </source>
</evidence>
<dbReference type="Gene3D" id="1.10.1410.10">
    <property type="match status" value="1"/>
</dbReference>
<accession>A0A915CSS0</accession>
<protein>
    <submittedName>
        <fullName evidence="9">PAP-associated domain-containing protein</fullName>
    </submittedName>
</protein>
<dbReference type="Proteomes" id="UP000887574">
    <property type="component" value="Unplaced"/>
</dbReference>
<dbReference type="InterPro" id="IPR054708">
    <property type="entry name" value="MTPAP-like_central"/>
</dbReference>
<evidence type="ECO:0000313" key="8">
    <source>
        <dbReference type="Proteomes" id="UP000887574"/>
    </source>
</evidence>
<dbReference type="InterPro" id="IPR043519">
    <property type="entry name" value="NT_sf"/>
</dbReference>
<evidence type="ECO:0000256" key="5">
    <source>
        <dbReference type="ARBA" id="ARBA00022842"/>
    </source>
</evidence>
<sequence>MECKLRVKLDQPMLSLISFGSLVNGFAQNDCDLDLCLRLDETNTRLKEEVESTLSKIAEVFEEEGYKVEKVFNAKVKIVKFSDSQKNGNGFMGDVSFSNSLAIYNSVMLQTYSKFDDRVPKLGLFIKAWAKLFDVNDASTGSLSSYAYIVLMINYLQNCEEPVLPFLQEAAKDASSERIDVDGWNAQFVSDTETLKELKKHCNNKRSVGELFYGFLKYYANRFDFEFNVVQIRSQQRVTKLDKSWNGYYMCVEDPFDLSHNLTGGVKIRNFMHFMVCLKSSINGLRLLADESKDLTKPFYFSLDSFRPFIPAKFGPRGKGNDRQKA</sequence>
<evidence type="ECO:0000256" key="1">
    <source>
        <dbReference type="ARBA" id="ARBA00001936"/>
    </source>
</evidence>
<keyword evidence="5" id="KW-0460">Magnesium</keyword>
<dbReference type="AlphaFoldDB" id="A0A915CSS0"/>
<reference evidence="9" key="1">
    <citation type="submission" date="2022-11" db="UniProtKB">
        <authorList>
            <consortium name="WormBaseParasite"/>
        </authorList>
    </citation>
    <scope>IDENTIFICATION</scope>
</reference>
<dbReference type="CDD" id="cd05402">
    <property type="entry name" value="NT_PAP_TUTase"/>
    <property type="match status" value="1"/>
</dbReference>
<comment type="cofactor">
    <cofactor evidence="2">
        <name>Mg(2+)</name>
        <dbReference type="ChEBI" id="CHEBI:18420"/>
    </cofactor>
</comment>
<comment type="cofactor">
    <cofactor evidence="1">
        <name>Mn(2+)</name>
        <dbReference type="ChEBI" id="CHEBI:29035"/>
    </cofactor>
</comment>
<dbReference type="GO" id="GO:1990817">
    <property type="term" value="F:poly(A) RNA polymerase activity"/>
    <property type="evidence" value="ECO:0007669"/>
    <property type="project" value="UniProtKB-ARBA"/>
</dbReference>
<name>A0A915CSS0_9BILA</name>
<organism evidence="8 9">
    <name type="scientific">Ditylenchus dipsaci</name>
    <dbReference type="NCBI Taxonomy" id="166011"/>
    <lineage>
        <taxon>Eukaryota</taxon>
        <taxon>Metazoa</taxon>
        <taxon>Ecdysozoa</taxon>
        <taxon>Nematoda</taxon>
        <taxon>Chromadorea</taxon>
        <taxon>Rhabditida</taxon>
        <taxon>Tylenchina</taxon>
        <taxon>Tylenchomorpha</taxon>
        <taxon>Sphaerularioidea</taxon>
        <taxon>Anguinidae</taxon>
        <taxon>Anguininae</taxon>
        <taxon>Ditylenchus</taxon>
    </lineage>
</organism>
<dbReference type="InterPro" id="IPR002058">
    <property type="entry name" value="PAP_assoc"/>
</dbReference>
<dbReference type="Pfam" id="PF22600">
    <property type="entry name" value="MTPAP-like_central"/>
    <property type="match status" value="1"/>
</dbReference>
<dbReference type="SUPFAM" id="SSF81301">
    <property type="entry name" value="Nucleotidyltransferase"/>
    <property type="match status" value="1"/>
</dbReference>
<keyword evidence="4" id="KW-0479">Metal-binding</keyword>
<feature type="domain" description="Poly(A) RNA polymerase mitochondrial-like central palm" evidence="7">
    <location>
        <begin position="11"/>
        <end position="114"/>
    </location>
</feature>
<dbReference type="PANTHER" id="PTHR12271">
    <property type="entry name" value="POLY A POLYMERASE CID PAP -RELATED"/>
    <property type="match status" value="1"/>
</dbReference>
<dbReference type="WBParaSite" id="jg11849">
    <property type="protein sequence ID" value="jg11849"/>
    <property type="gene ID" value="jg11849"/>
</dbReference>